<dbReference type="Gene3D" id="3.40.50.300">
    <property type="entry name" value="P-loop containing nucleotide triphosphate hydrolases"/>
    <property type="match status" value="1"/>
</dbReference>
<reference evidence="2" key="1">
    <citation type="submission" date="2022-06" db="EMBL/GenBank/DDBJ databases">
        <title>Novel species in genus Dyadobacter.</title>
        <authorList>
            <person name="Ma C."/>
        </authorList>
    </citation>
    <scope>NUCLEOTIDE SEQUENCE</scope>
    <source>
        <strain evidence="2">CY22</strain>
    </source>
</reference>
<accession>A0ABY4XP85</accession>
<keyword evidence="3" id="KW-1185">Reference proteome</keyword>
<feature type="domain" description="Type I restriction enzyme R protein N-terminal" evidence="1">
    <location>
        <begin position="2"/>
        <end position="104"/>
    </location>
</feature>
<dbReference type="Gene3D" id="3.90.1570.30">
    <property type="match status" value="1"/>
</dbReference>
<dbReference type="RefSeq" id="WP_235164846.1">
    <property type="nucleotide sequence ID" value="NZ_CP098805.1"/>
</dbReference>
<dbReference type="Proteomes" id="UP001055420">
    <property type="component" value="Chromosome"/>
</dbReference>
<gene>
    <name evidence="2" type="ORF">NFI80_03965</name>
</gene>
<dbReference type="EMBL" id="CP098805">
    <property type="protein sequence ID" value="USJ31893.1"/>
    <property type="molecule type" value="Genomic_DNA"/>
</dbReference>
<proteinExistence type="predicted"/>
<dbReference type="SUPFAM" id="SSF52540">
    <property type="entry name" value="P-loop containing nucleoside triphosphate hydrolases"/>
    <property type="match status" value="1"/>
</dbReference>
<dbReference type="InterPro" id="IPR029464">
    <property type="entry name" value="HSDR_N"/>
</dbReference>
<evidence type="ECO:0000313" key="3">
    <source>
        <dbReference type="Proteomes" id="UP001055420"/>
    </source>
</evidence>
<sequence>MNEEEIRGKVLLPFLKDLGFDPSEISLEESFTIRLGKNHHIIRGRYDILCKRNNQNLFIIELKSDSIEISHDDIDQGISYARMLVGNIAPFTILTNGKSTRIFDSISRLEITDKKISEYSDFWKNGSTLSTDEELRIRYDALKKFISFSDENLRIFCTNQVQDRMGPIVGSIDSLTPKFVKELFVQRGDLQSTFARFVESNAKVFGLVGAAGVGKTNAICSIALEWVEKTFVFFYNAVMINKSPIEHIAQDLNVFFSSKSDSDLILKKLNELGLFLNKNILLFIDAIDESTSPHISIELSEIALSVRNFEKIKICISCKSSDWSSMLEINGTPTHLFEELRKFHYPLVALGNKPGYLIDNFSYEEMEDVMPLYQSTFGFEGDLSKSVIDDLRNGFFLRIFSTVYSNRKVPERINDRNLIRDYLQQSLEKANINIRTGFRILSEIGKILISHQYKSFFRFGDEGINYDTLLDKLNFPLEETLPEGLFSRNILITTNRKESYNISFYYSKIRDYIICYHSFRLHELSDDEFYTIVELFYQNHIGESAISFYLDNAKESHKFVLAKFKRNKAIAYVSIYDSYLEENFKAFKQLFVPRTDGEIGIVFPINPKRDGYALYPLKSKSDQKIIYENLDNPFSNSYYDSRMFEIGVDTVHGSHSALLGPSQEKLAKKEIFKQLKKIIENGRISAYNSDILLMEQVSAIIYYYSAKLGFDTKRADFYFPRFDAIYPLDMLDVLTRVRRIRAIYYYERQGVSSKDLNTLVENALQNNIDFPRLNIVGDFPPFEELSKIVTILLKRGYRYFDKHHLPYPDRSIQESKKHLQRQPKNEISDTINSQFSTVQTKVYIECFFRHLERSYKEFVEFNFPKLKNGFNFYISMPHEYFFYMRESENSRWGQYAYRNSKDGQIKFHHKEYEPDKDVFEEDDVKVLYGFSFDSLIRVDYRNLVKTIDRLNTPKLDESCVIRSWIYKILKDDMRKMFKEHDESI</sequence>
<organism evidence="2 3">
    <name type="scientific">Dyadobacter chenhuakuii</name>
    <dbReference type="NCBI Taxonomy" id="2909339"/>
    <lineage>
        <taxon>Bacteria</taxon>
        <taxon>Pseudomonadati</taxon>
        <taxon>Bacteroidota</taxon>
        <taxon>Cytophagia</taxon>
        <taxon>Cytophagales</taxon>
        <taxon>Spirosomataceae</taxon>
        <taxon>Dyadobacter</taxon>
    </lineage>
</organism>
<dbReference type="Pfam" id="PF13588">
    <property type="entry name" value="HSDR_N_2"/>
    <property type="match status" value="1"/>
</dbReference>
<evidence type="ECO:0000259" key="1">
    <source>
        <dbReference type="Pfam" id="PF13588"/>
    </source>
</evidence>
<name>A0ABY4XP85_9BACT</name>
<evidence type="ECO:0000313" key="2">
    <source>
        <dbReference type="EMBL" id="USJ31893.1"/>
    </source>
</evidence>
<dbReference type="InterPro" id="IPR027417">
    <property type="entry name" value="P-loop_NTPase"/>
</dbReference>
<protein>
    <submittedName>
        <fullName evidence="2">Type I restriction enzyme HsdR N-terminal domain-containing protein</fullName>
    </submittedName>
</protein>